<comment type="caution">
    <text evidence="2">The sequence shown here is derived from an EMBL/GenBank/DDBJ whole genome shotgun (WGS) entry which is preliminary data.</text>
</comment>
<keyword evidence="1" id="KW-1133">Transmembrane helix</keyword>
<accession>A0ABR4HNN3</accession>
<name>A0ABR4HNN3_9EURO</name>
<evidence type="ECO:0000313" key="3">
    <source>
        <dbReference type="Proteomes" id="UP001610334"/>
    </source>
</evidence>
<protein>
    <submittedName>
        <fullName evidence="2">Uncharacterized protein</fullName>
    </submittedName>
</protein>
<dbReference type="Proteomes" id="UP001610334">
    <property type="component" value="Unassembled WGS sequence"/>
</dbReference>
<dbReference type="EMBL" id="JBFXLT010000019">
    <property type="protein sequence ID" value="KAL2817099.1"/>
    <property type="molecule type" value="Genomic_DNA"/>
</dbReference>
<proteinExistence type="predicted"/>
<keyword evidence="1" id="KW-0472">Membrane</keyword>
<feature type="transmembrane region" description="Helical" evidence="1">
    <location>
        <begin position="77"/>
        <end position="94"/>
    </location>
</feature>
<gene>
    <name evidence="2" type="ORF">BJX63DRAFT_116657</name>
</gene>
<evidence type="ECO:0000256" key="1">
    <source>
        <dbReference type="SAM" id="Phobius"/>
    </source>
</evidence>
<evidence type="ECO:0000313" key="2">
    <source>
        <dbReference type="EMBL" id="KAL2817099.1"/>
    </source>
</evidence>
<sequence length="163" mass="19162">MSVREDRRQSRAKERSQGYLSIVSVVSSCRWWRMTESKRGWREERVLLSGSSKRSSFLELHTARGLSLAQAHRRYNYYDYRFLVIIIAALYWPICHNINYYCCYGPRGTFLTLVTSVCHLRLQHQTALASSCLLHRNTIAKRTRDVCRLMIYCLHECTTNDCA</sequence>
<dbReference type="PROSITE" id="PS51257">
    <property type="entry name" value="PROKAR_LIPOPROTEIN"/>
    <property type="match status" value="1"/>
</dbReference>
<keyword evidence="3" id="KW-1185">Reference proteome</keyword>
<reference evidence="2 3" key="1">
    <citation type="submission" date="2024-07" db="EMBL/GenBank/DDBJ databases">
        <title>Section-level genome sequencing and comparative genomics of Aspergillus sections Usti and Cavernicolus.</title>
        <authorList>
            <consortium name="Lawrence Berkeley National Laboratory"/>
            <person name="Nybo J.L."/>
            <person name="Vesth T.C."/>
            <person name="Theobald S."/>
            <person name="Frisvad J.C."/>
            <person name="Larsen T.O."/>
            <person name="Kjaerboelling I."/>
            <person name="Rothschild-Mancinelli K."/>
            <person name="Lyhne E.K."/>
            <person name="Kogle M.E."/>
            <person name="Barry K."/>
            <person name="Clum A."/>
            <person name="Na H."/>
            <person name="Ledsgaard L."/>
            <person name="Lin J."/>
            <person name="Lipzen A."/>
            <person name="Kuo A."/>
            <person name="Riley R."/>
            <person name="Mondo S."/>
            <person name="Labutti K."/>
            <person name="Haridas S."/>
            <person name="Pangalinan J."/>
            <person name="Salamov A.A."/>
            <person name="Simmons B.A."/>
            <person name="Magnuson J.K."/>
            <person name="Chen J."/>
            <person name="Drula E."/>
            <person name="Henrissat B."/>
            <person name="Wiebenga A."/>
            <person name="Lubbers R.J."/>
            <person name="Gomes A.C."/>
            <person name="Makela M.R."/>
            <person name="Stajich J."/>
            <person name="Grigoriev I.V."/>
            <person name="Mortensen U.H."/>
            <person name="De Vries R.P."/>
            <person name="Baker S.E."/>
            <person name="Andersen M.R."/>
        </authorList>
    </citation>
    <scope>NUCLEOTIDE SEQUENCE [LARGE SCALE GENOMIC DNA]</scope>
    <source>
        <strain evidence="2 3">CBS 588.65</strain>
    </source>
</reference>
<organism evidence="2 3">
    <name type="scientific">Aspergillus granulosus</name>
    <dbReference type="NCBI Taxonomy" id="176169"/>
    <lineage>
        <taxon>Eukaryota</taxon>
        <taxon>Fungi</taxon>
        <taxon>Dikarya</taxon>
        <taxon>Ascomycota</taxon>
        <taxon>Pezizomycotina</taxon>
        <taxon>Eurotiomycetes</taxon>
        <taxon>Eurotiomycetidae</taxon>
        <taxon>Eurotiales</taxon>
        <taxon>Aspergillaceae</taxon>
        <taxon>Aspergillus</taxon>
        <taxon>Aspergillus subgen. Nidulantes</taxon>
    </lineage>
</organism>
<keyword evidence="1" id="KW-0812">Transmembrane</keyword>